<dbReference type="GO" id="GO:0003677">
    <property type="term" value="F:DNA binding"/>
    <property type="evidence" value="ECO:0007669"/>
    <property type="project" value="UniProtKB-KW"/>
</dbReference>
<dbReference type="PROSITE" id="PS50043">
    <property type="entry name" value="HTH_LUXR_2"/>
    <property type="match status" value="1"/>
</dbReference>
<dbReference type="PRINTS" id="PR00038">
    <property type="entry name" value="HTHLUXR"/>
</dbReference>
<keyword evidence="2" id="KW-0238">DNA-binding</keyword>
<name>A0A7C9PIU1_9BURK</name>
<reference evidence="6 7" key="1">
    <citation type="submission" date="2020-02" db="EMBL/GenBank/DDBJ databases">
        <title>Ideonella bacterium strain TBM-1.</title>
        <authorList>
            <person name="Chen W.-M."/>
        </authorList>
    </citation>
    <scope>NUCLEOTIDE SEQUENCE [LARGE SCALE GENOMIC DNA]</scope>
    <source>
        <strain evidence="6 7">TBM-1</strain>
    </source>
</reference>
<evidence type="ECO:0000256" key="2">
    <source>
        <dbReference type="ARBA" id="ARBA00023125"/>
    </source>
</evidence>
<dbReference type="InterPro" id="IPR039420">
    <property type="entry name" value="WalR-like"/>
</dbReference>
<dbReference type="GO" id="GO:0000160">
    <property type="term" value="P:phosphorelay signal transduction system"/>
    <property type="evidence" value="ECO:0007669"/>
    <property type="project" value="InterPro"/>
</dbReference>
<dbReference type="PANTHER" id="PTHR43214">
    <property type="entry name" value="TWO-COMPONENT RESPONSE REGULATOR"/>
    <property type="match status" value="1"/>
</dbReference>
<dbReference type="CDD" id="cd06170">
    <property type="entry name" value="LuxR_C_like"/>
    <property type="match status" value="1"/>
</dbReference>
<dbReference type="CDD" id="cd17535">
    <property type="entry name" value="REC_NarL-like"/>
    <property type="match status" value="1"/>
</dbReference>
<dbReference type="Pfam" id="PF00072">
    <property type="entry name" value="Response_reg"/>
    <property type="match status" value="1"/>
</dbReference>
<dbReference type="AlphaFoldDB" id="A0A7C9PIU1"/>
<evidence type="ECO:0000259" key="4">
    <source>
        <dbReference type="PROSITE" id="PS50043"/>
    </source>
</evidence>
<dbReference type="InterPro" id="IPR058245">
    <property type="entry name" value="NreC/VraR/RcsB-like_REC"/>
</dbReference>
<dbReference type="Proteomes" id="UP000484255">
    <property type="component" value="Unassembled WGS sequence"/>
</dbReference>
<evidence type="ECO:0000313" key="6">
    <source>
        <dbReference type="EMBL" id="NDY93093.1"/>
    </source>
</evidence>
<dbReference type="EMBL" id="JAAGOH010000027">
    <property type="protein sequence ID" value="NDY93093.1"/>
    <property type="molecule type" value="Genomic_DNA"/>
</dbReference>
<dbReference type="RefSeq" id="WP_163459142.1">
    <property type="nucleotide sequence ID" value="NZ_JAAGOH010000027.1"/>
</dbReference>
<evidence type="ECO:0000313" key="7">
    <source>
        <dbReference type="Proteomes" id="UP000484255"/>
    </source>
</evidence>
<dbReference type="SUPFAM" id="SSF52172">
    <property type="entry name" value="CheY-like"/>
    <property type="match status" value="1"/>
</dbReference>
<dbReference type="SMART" id="SM00421">
    <property type="entry name" value="HTH_LUXR"/>
    <property type="match status" value="1"/>
</dbReference>
<dbReference type="SMART" id="SM00448">
    <property type="entry name" value="REC"/>
    <property type="match status" value="1"/>
</dbReference>
<sequence>MSPDTSQPLRLVLVDDHAIVRMGFRMLLESSSPDLKVVAEAADGEALLRLLPETGCDVVVMDLSMPGLGGLETLRRLRARDEAPPVLVLSAHEDTAHPRRALNAGALGYLSKRAAPETLPEAVRAVAAGRRYLDPQTAQALALSQIDGSDSPFDALSEREFEVFTRLARGRSVQEIAAQLHLSPSTVGTHLYNIKQKLGAGNQAELTLLALRWGVIEA</sequence>
<dbReference type="PANTHER" id="PTHR43214:SF43">
    <property type="entry name" value="TWO-COMPONENT RESPONSE REGULATOR"/>
    <property type="match status" value="1"/>
</dbReference>
<dbReference type="InterPro" id="IPR001789">
    <property type="entry name" value="Sig_transdc_resp-reg_receiver"/>
</dbReference>
<dbReference type="InterPro" id="IPR000792">
    <property type="entry name" value="Tscrpt_reg_LuxR_C"/>
</dbReference>
<dbReference type="InterPro" id="IPR011006">
    <property type="entry name" value="CheY-like_superfamily"/>
</dbReference>
<evidence type="ECO:0000256" key="1">
    <source>
        <dbReference type="ARBA" id="ARBA00022553"/>
    </source>
</evidence>
<dbReference type="PROSITE" id="PS50110">
    <property type="entry name" value="RESPONSE_REGULATORY"/>
    <property type="match status" value="1"/>
</dbReference>
<protein>
    <submittedName>
        <fullName evidence="6">Response regulator transcription factor</fullName>
    </submittedName>
</protein>
<proteinExistence type="predicted"/>
<keyword evidence="7" id="KW-1185">Reference proteome</keyword>
<dbReference type="Pfam" id="PF00196">
    <property type="entry name" value="GerE"/>
    <property type="match status" value="1"/>
</dbReference>
<feature type="domain" description="HTH luxR-type" evidence="4">
    <location>
        <begin position="149"/>
        <end position="214"/>
    </location>
</feature>
<evidence type="ECO:0000256" key="3">
    <source>
        <dbReference type="PROSITE-ProRule" id="PRU00169"/>
    </source>
</evidence>
<dbReference type="GO" id="GO:0006355">
    <property type="term" value="P:regulation of DNA-templated transcription"/>
    <property type="evidence" value="ECO:0007669"/>
    <property type="project" value="InterPro"/>
</dbReference>
<feature type="domain" description="Response regulatory" evidence="5">
    <location>
        <begin position="10"/>
        <end position="127"/>
    </location>
</feature>
<gene>
    <name evidence="6" type="ORF">G3A44_18020</name>
</gene>
<feature type="modified residue" description="4-aspartylphosphate" evidence="3">
    <location>
        <position position="62"/>
    </location>
</feature>
<dbReference type="SUPFAM" id="SSF46894">
    <property type="entry name" value="C-terminal effector domain of the bipartite response regulators"/>
    <property type="match status" value="1"/>
</dbReference>
<comment type="caution">
    <text evidence="6">The sequence shown here is derived from an EMBL/GenBank/DDBJ whole genome shotgun (WGS) entry which is preliminary data.</text>
</comment>
<dbReference type="PROSITE" id="PS00622">
    <property type="entry name" value="HTH_LUXR_1"/>
    <property type="match status" value="1"/>
</dbReference>
<dbReference type="InterPro" id="IPR016032">
    <property type="entry name" value="Sig_transdc_resp-reg_C-effctor"/>
</dbReference>
<accession>A0A7C9PIU1</accession>
<organism evidence="6 7">
    <name type="scientific">Ideonella livida</name>
    <dbReference type="NCBI Taxonomy" id="2707176"/>
    <lineage>
        <taxon>Bacteria</taxon>
        <taxon>Pseudomonadati</taxon>
        <taxon>Pseudomonadota</taxon>
        <taxon>Betaproteobacteria</taxon>
        <taxon>Burkholderiales</taxon>
        <taxon>Sphaerotilaceae</taxon>
        <taxon>Ideonella</taxon>
    </lineage>
</organism>
<dbReference type="Gene3D" id="3.40.50.2300">
    <property type="match status" value="1"/>
</dbReference>
<keyword evidence="1 3" id="KW-0597">Phosphoprotein</keyword>
<evidence type="ECO:0000259" key="5">
    <source>
        <dbReference type="PROSITE" id="PS50110"/>
    </source>
</evidence>